<feature type="domain" description="EAL" evidence="3">
    <location>
        <begin position="652"/>
        <end position="905"/>
    </location>
</feature>
<dbReference type="SUPFAM" id="SSF55073">
    <property type="entry name" value="Nucleotide cyclase"/>
    <property type="match status" value="1"/>
</dbReference>
<dbReference type="CDD" id="cd01948">
    <property type="entry name" value="EAL"/>
    <property type="match status" value="1"/>
</dbReference>
<dbReference type="PROSITE" id="PS50112">
    <property type="entry name" value="PAS"/>
    <property type="match status" value="1"/>
</dbReference>
<sequence>MSLKSRIAATIFLVEAILIAVLLLATAAETRESLARHFRATEQTLLQLMGDLSRAAFLTEDYAELQAFIDQAVEHPRIETVVLTDVRGRVVVSTLPNLLGTTLREFTDTEHHHWRLREVRGHSNALGTIAVRFSDAAVVEMYTRIRNGALLIAVIGLVVSSLVGVGVGFLLTRRLERLASAADRVADGDTSIRVDDRGGDEIGRLTRAFSSMVGRLQRRAAYMKRTRDLLIEPTQAMSQGFAVWDADERLVLYNPRFRQLFHEIADDVVSGLPFREFCSLLDPHIRGEAVSEWLCNWDRTGHHAQGVWELRFRDGRWLEIRETRTTAGRTIGIVTDVTSARAQALALVESERRLRAIMDSMFDAMIIVDDNGLIDTLNPAAEAMFGVRTRAVRSRPIGTLLALASDDDRSGTAPPCQAADLKVIQGRPVREMWGRPRRGATFPVEISVSHALLKNGRITIVTARNISERKAAEQQIVYHATHDQLTGLLNRSQFMERLRATIEGSTDAQDQLAVLFLDLDRFKVINDSLGHMMGDALLVAVAKRLRRSLREHDIVARMGGDEFTVALPGIDSEATALRICRKLIETMRAPFVVKGQELHLTTSVGISLYPAHGDSPEMLLRRADTALYRAKAKGKNQYCLFTAGLGGNVDYHVYLENELRQAIELGLLRVVYQPQVELGSGKIIGAEALLRWQHPRLGAVPPKVFIATAEDAGLIGKIGTFVLAQACAQLRRWRESGAGPLRIAVNLSPRQIHDPEWPATVTSCLESAGVPSDCLEFELTENVFIEDDDTTARFVEAMRELSIGLVLDDFGTGFSSLSYLRRYPIRRIKIDRSFVSDIGGGNDGALVRATVAMASCLGIGVIAEGIETRPQWEWLRQHGCPEGQGYLFGMPEEGERLAQRISGIKRHAGQVVAFSASREAFRERAHPVGRDT</sequence>
<dbReference type="Gene3D" id="3.20.20.450">
    <property type="entry name" value="EAL domain"/>
    <property type="match status" value="1"/>
</dbReference>
<dbReference type="Gene3D" id="6.10.340.10">
    <property type="match status" value="1"/>
</dbReference>
<dbReference type="Gene3D" id="3.30.450.20">
    <property type="entry name" value="PAS domain"/>
    <property type="match status" value="2"/>
</dbReference>
<dbReference type="FunFam" id="3.30.70.270:FF:000001">
    <property type="entry name" value="Diguanylate cyclase domain protein"/>
    <property type="match status" value="1"/>
</dbReference>
<evidence type="ECO:0000256" key="1">
    <source>
        <dbReference type="SAM" id="Phobius"/>
    </source>
</evidence>
<dbReference type="SUPFAM" id="SSF141868">
    <property type="entry name" value="EAL domain-like"/>
    <property type="match status" value="1"/>
</dbReference>
<dbReference type="InterPro" id="IPR035919">
    <property type="entry name" value="EAL_sf"/>
</dbReference>
<dbReference type="CDD" id="cd06225">
    <property type="entry name" value="HAMP"/>
    <property type="match status" value="1"/>
</dbReference>
<evidence type="ECO:0000313" key="7">
    <source>
        <dbReference type="Proteomes" id="UP000326641"/>
    </source>
</evidence>
<dbReference type="Pfam" id="PF12860">
    <property type="entry name" value="PAS_7"/>
    <property type="match status" value="1"/>
</dbReference>
<dbReference type="SMART" id="SM00304">
    <property type="entry name" value="HAMP"/>
    <property type="match status" value="1"/>
</dbReference>
<dbReference type="Pfam" id="PF00990">
    <property type="entry name" value="GGDEF"/>
    <property type="match status" value="1"/>
</dbReference>
<dbReference type="GO" id="GO:0007165">
    <property type="term" value="P:signal transduction"/>
    <property type="evidence" value="ECO:0007669"/>
    <property type="project" value="InterPro"/>
</dbReference>
<dbReference type="InterPro" id="IPR003660">
    <property type="entry name" value="HAMP_dom"/>
</dbReference>
<keyword evidence="7" id="KW-1185">Reference proteome</keyword>
<feature type="domain" description="HAMP" evidence="4">
    <location>
        <begin position="169"/>
        <end position="221"/>
    </location>
</feature>
<dbReference type="InterPro" id="IPR043128">
    <property type="entry name" value="Rev_trsase/Diguanyl_cyclase"/>
</dbReference>
<dbReference type="SUPFAM" id="SSF55785">
    <property type="entry name" value="PYP-like sensor domain (PAS domain)"/>
    <property type="match status" value="2"/>
</dbReference>
<dbReference type="PROSITE" id="PS50883">
    <property type="entry name" value="EAL"/>
    <property type="match status" value="1"/>
</dbReference>
<keyword evidence="6" id="KW-0808">Transferase</keyword>
<dbReference type="AlphaFoldDB" id="A0A564W9I4"/>
<dbReference type="SMART" id="SM00091">
    <property type="entry name" value="PAS"/>
    <property type="match status" value="2"/>
</dbReference>
<dbReference type="PROSITE" id="PS50885">
    <property type="entry name" value="HAMP"/>
    <property type="match status" value="1"/>
</dbReference>
<dbReference type="InterPro" id="IPR000160">
    <property type="entry name" value="GGDEF_dom"/>
</dbReference>
<evidence type="ECO:0000313" key="6">
    <source>
        <dbReference type="EMBL" id="VUX45108.1"/>
    </source>
</evidence>
<evidence type="ECO:0000259" key="2">
    <source>
        <dbReference type="PROSITE" id="PS50112"/>
    </source>
</evidence>
<feature type="domain" description="GGDEF" evidence="5">
    <location>
        <begin position="510"/>
        <end position="643"/>
    </location>
</feature>
<dbReference type="CDD" id="cd01949">
    <property type="entry name" value="GGDEF"/>
    <property type="match status" value="1"/>
</dbReference>
<dbReference type="SUPFAM" id="SSF158472">
    <property type="entry name" value="HAMP domain-like"/>
    <property type="match status" value="1"/>
</dbReference>
<dbReference type="EMBL" id="UXAT02000001">
    <property type="protein sequence ID" value="VUX45108.1"/>
    <property type="molecule type" value="Genomic_DNA"/>
</dbReference>
<dbReference type="PROSITE" id="PS50887">
    <property type="entry name" value="GGDEF"/>
    <property type="match status" value="1"/>
</dbReference>
<protein>
    <submittedName>
        <fullName evidence="6">Diguanylate cyclase</fullName>
        <ecNumber evidence="6">2.7.7.65</ecNumber>
    </submittedName>
</protein>
<evidence type="ECO:0000259" key="3">
    <source>
        <dbReference type="PROSITE" id="PS50883"/>
    </source>
</evidence>
<evidence type="ECO:0000259" key="5">
    <source>
        <dbReference type="PROSITE" id="PS50887"/>
    </source>
</evidence>
<feature type="transmembrane region" description="Helical" evidence="1">
    <location>
        <begin position="149"/>
        <end position="171"/>
    </location>
</feature>
<name>A0A564W9I4_9PROT</name>
<feature type="transmembrane region" description="Helical" evidence="1">
    <location>
        <begin position="6"/>
        <end position="28"/>
    </location>
</feature>
<dbReference type="Gene3D" id="3.30.70.270">
    <property type="match status" value="1"/>
</dbReference>
<proteinExistence type="predicted"/>
<keyword evidence="1" id="KW-0812">Transmembrane</keyword>
<feature type="domain" description="PAS" evidence="2">
    <location>
        <begin position="350"/>
        <end position="410"/>
    </location>
</feature>
<keyword evidence="6" id="KW-0548">Nucleotidyltransferase</keyword>
<dbReference type="Pfam" id="PF00672">
    <property type="entry name" value="HAMP"/>
    <property type="match status" value="1"/>
</dbReference>
<dbReference type="Proteomes" id="UP000326641">
    <property type="component" value="Unassembled WGS sequence"/>
</dbReference>
<dbReference type="InterPro" id="IPR001633">
    <property type="entry name" value="EAL_dom"/>
</dbReference>
<dbReference type="InterPro" id="IPR000014">
    <property type="entry name" value="PAS"/>
</dbReference>
<dbReference type="NCBIfam" id="TIGR00254">
    <property type="entry name" value="GGDEF"/>
    <property type="match status" value="1"/>
</dbReference>
<dbReference type="GO" id="GO:0052621">
    <property type="term" value="F:diguanylate cyclase activity"/>
    <property type="evidence" value="ECO:0007669"/>
    <property type="project" value="UniProtKB-EC"/>
</dbReference>
<dbReference type="EC" id="2.7.7.65" evidence="6"/>
<dbReference type="SMART" id="SM00267">
    <property type="entry name" value="GGDEF"/>
    <property type="match status" value="1"/>
</dbReference>
<dbReference type="GO" id="GO:0016020">
    <property type="term" value="C:membrane"/>
    <property type="evidence" value="ECO:0007669"/>
    <property type="project" value="InterPro"/>
</dbReference>
<dbReference type="InterPro" id="IPR052155">
    <property type="entry name" value="Biofilm_reg_signaling"/>
</dbReference>
<dbReference type="InterPro" id="IPR029787">
    <property type="entry name" value="Nucleotide_cyclase"/>
</dbReference>
<comment type="caution">
    <text evidence="6">The sequence shown here is derived from an EMBL/GenBank/DDBJ whole genome shotgun (WGS) entry which is preliminary data.</text>
</comment>
<dbReference type="PANTHER" id="PTHR44757:SF2">
    <property type="entry name" value="BIOFILM ARCHITECTURE MAINTENANCE PROTEIN MBAA"/>
    <property type="match status" value="1"/>
</dbReference>
<dbReference type="PANTHER" id="PTHR44757">
    <property type="entry name" value="DIGUANYLATE CYCLASE DGCP"/>
    <property type="match status" value="1"/>
</dbReference>
<keyword evidence="1" id="KW-1133">Transmembrane helix</keyword>
<dbReference type="NCBIfam" id="TIGR00229">
    <property type="entry name" value="sensory_box"/>
    <property type="match status" value="1"/>
</dbReference>
<dbReference type="InterPro" id="IPR035965">
    <property type="entry name" value="PAS-like_dom_sf"/>
</dbReference>
<dbReference type="Pfam" id="PF13188">
    <property type="entry name" value="PAS_8"/>
    <property type="match status" value="1"/>
</dbReference>
<organism evidence="6 7">
    <name type="scientific">Candidatus Defluviicoccus seviourii</name>
    <dbReference type="NCBI Taxonomy" id="2565273"/>
    <lineage>
        <taxon>Bacteria</taxon>
        <taxon>Pseudomonadati</taxon>
        <taxon>Pseudomonadota</taxon>
        <taxon>Alphaproteobacteria</taxon>
        <taxon>Rhodospirillales</taxon>
        <taxon>Rhodospirillaceae</taxon>
        <taxon>Defluviicoccus</taxon>
    </lineage>
</organism>
<dbReference type="SMART" id="SM00052">
    <property type="entry name" value="EAL"/>
    <property type="match status" value="1"/>
</dbReference>
<dbReference type="Pfam" id="PF00563">
    <property type="entry name" value="EAL"/>
    <property type="match status" value="1"/>
</dbReference>
<accession>A0A564W9I4</accession>
<gene>
    <name evidence="6" type="ORF">DF3PA_10233</name>
</gene>
<reference evidence="6" key="1">
    <citation type="submission" date="2018-11" db="EMBL/GenBank/DDBJ databases">
        <authorList>
            <person name="Onetto C."/>
        </authorList>
    </citation>
    <scope>NUCLEOTIDE SEQUENCE [LARGE SCALE GENOMIC DNA]</scope>
</reference>
<keyword evidence="1" id="KW-0472">Membrane</keyword>
<evidence type="ECO:0000259" key="4">
    <source>
        <dbReference type="PROSITE" id="PS50885"/>
    </source>
</evidence>